<evidence type="ECO:0000313" key="3">
    <source>
        <dbReference type="EMBL" id="RKF05979.1"/>
    </source>
</evidence>
<dbReference type="InterPro" id="IPR021331">
    <property type="entry name" value="Hva1_TUDOR"/>
</dbReference>
<sequence>MADIKVGDTVTWSWGDGTAKGSVTERFTDKVTRTLKGTEVTRNAGDEDPAFLIEQDDGDQVLKSGSELDHADG</sequence>
<comment type="caution">
    <text evidence="3">The sequence shown here is derived from an EMBL/GenBank/DDBJ whole genome shotgun (WGS) entry which is preliminary data.</text>
</comment>
<feature type="compositionally biased region" description="Acidic residues" evidence="1">
    <location>
        <begin position="46"/>
        <end position="59"/>
    </location>
</feature>
<evidence type="ECO:0000313" key="4">
    <source>
        <dbReference type="Proteomes" id="UP000246132"/>
    </source>
</evidence>
<dbReference type="AlphaFoldDB" id="A0A3A8AAG2"/>
<keyword evidence="4" id="KW-1185">Reference proteome</keyword>
<gene>
    <name evidence="3" type="ORF">DEM25_015615</name>
</gene>
<organism evidence="3 4">
    <name type="scientific">Oceaniradius stylonematis</name>
    <dbReference type="NCBI Taxonomy" id="2184161"/>
    <lineage>
        <taxon>Bacteria</taxon>
        <taxon>Pseudomonadati</taxon>
        <taxon>Pseudomonadota</taxon>
        <taxon>Alphaproteobacteria</taxon>
        <taxon>Hyphomicrobiales</taxon>
        <taxon>Ahrensiaceae</taxon>
        <taxon>Oceaniradius</taxon>
    </lineage>
</organism>
<dbReference type="Proteomes" id="UP000246132">
    <property type="component" value="Unassembled WGS sequence"/>
</dbReference>
<feature type="domain" description="Hypervirulence associated protein TUDOR" evidence="2">
    <location>
        <begin position="7"/>
        <end position="68"/>
    </location>
</feature>
<dbReference type="Pfam" id="PF11160">
    <property type="entry name" value="Hva1_TUDOR"/>
    <property type="match status" value="1"/>
</dbReference>
<feature type="region of interest" description="Disordered" evidence="1">
    <location>
        <begin position="38"/>
        <end position="73"/>
    </location>
</feature>
<dbReference type="EMBL" id="QFWV02000008">
    <property type="protein sequence ID" value="RKF05979.1"/>
    <property type="molecule type" value="Genomic_DNA"/>
</dbReference>
<evidence type="ECO:0000259" key="2">
    <source>
        <dbReference type="Pfam" id="PF11160"/>
    </source>
</evidence>
<evidence type="ECO:0000256" key="1">
    <source>
        <dbReference type="SAM" id="MobiDB-lite"/>
    </source>
</evidence>
<name>A0A3A8AAG2_9HYPH</name>
<reference evidence="3 4" key="1">
    <citation type="journal article" date="2018" name="Int. J. Syst. Bacteriol.">
        <title>Oceaniradius stylonemae gen. nov., sp. nov., isolated from a red alga, Stylonema cornu-cervi.</title>
        <authorList>
            <person name="Jeong S."/>
        </authorList>
    </citation>
    <scope>NUCLEOTIDE SEQUENCE [LARGE SCALE GENOMIC DNA]</scope>
    <source>
        <strain evidence="3 4">StC1</strain>
    </source>
</reference>
<dbReference type="OrthoDB" id="283968at2"/>
<accession>A0A3A8AAG2</accession>
<dbReference type="Gene3D" id="2.30.30.1060">
    <property type="match status" value="1"/>
</dbReference>
<proteinExistence type="predicted"/>
<protein>
    <submittedName>
        <fullName evidence="3">DUF2945 domain-containing protein</fullName>
    </submittedName>
</protein>
<dbReference type="RefSeq" id="WP_109767583.1">
    <property type="nucleotide sequence ID" value="NZ_JASHJQ010000001.1"/>
</dbReference>